<dbReference type="PROSITE" id="PS51354">
    <property type="entry name" value="GLUTAREDOXIN_2"/>
    <property type="match status" value="1"/>
</dbReference>
<dbReference type="RefSeq" id="WP_130458594.1">
    <property type="nucleotide sequence ID" value="NZ_SHKM01000001.1"/>
</dbReference>
<accession>A0ABY0ISF9</accession>
<organism evidence="2 3">
    <name type="scientific">Azospira oryzae</name>
    <dbReference type="NCBI Taxonomy" id="146939"/>
    <lineage>
        <taxon>Bacteria</taxon>
        <taxon>Pseudomonadati</taxon>
        <taxon>Pseudomonadota</taxon>
        <taxon>Betaproteobacteria</taxon>
        <taxon>Rhodocyclales</taxon>
        <taxon>Rhodocyclaceae</taxon>
        <taxon>Azospira</taxon>
    </lineage>
</organism>
<feature type="domain" description="Glutaredoxin" evidence="1">
    <location>
        <begin position="55"/>
        <end position="112"/>
    </location>
</feature>
<evidence type="ECO:0000313" key="2">
    <source>
        <dbReference type="EMBL" id="RZT90012.1"/>
    </source>
</evidence>
<reference evidence="2 3" key="1">
    <citation type="submission" date="2019-02" db="EMBL/GenBank/DDBJ databases">
        <title>Genomic Encyclopedia of Type Strains, Phase IV (KMG-IV): sequencing the most valuable type-strain genomes for metagenomic binning, comparative biology and taxonomic classification.</title>
        <authorList>
            <person name="Goeker M."/>
        </authorList>
    </citation>
    <scope>NUCLEOTIDE SEQUENCE [LARGE SCALE GENOMIC DNA]</scope>
    <source>
        <strain evidence="2 3">DSM 21223</strain>
    </source>
</reference>
<dbReference type="InterPro" id="IPR036249">
    <property type="entry name" value="Thioredoxin-like_sf"/>
</dbReference>
<proteinExistence type="predicted"/>
<dbReference type="Proteomes" id="UP000292136">
    <property type="component" value="Unassembled WGS sequence"/>
</dbReference>
<sequence>MPKLFLILILAGAVHLGWRHYAGTDVAGAATVASGTSPSLDELQALARGVGPGEVVMYTTSECPYSAQARSWLSQYGFAYTDCNMSIDRRCEQEMQSYGGNGVPYLIVRGHHMKDGFDSDEFIAALRR</sequence>
<dbReference type="EMBL" id="SHKM01000001">
    <property type="protein sequence ID" value="RZT90012.1"/>
    <property type="molecule type" value="Genomic_DNA"/>
</dbReference>
<dbReference type="InterPro" id="IPR002109">
    <property type="entry name" value="Glutaredoxin"/>
</dbReference>
<protein>
    <submittedName>
        <fullName evidence="2">Glutaredoxin</fullName>
    </submittedName>
</protein>
<name>A0ABY0ISF9_9RHOO</name>
<dbReference type="SUPFAM" id="SSF52833">
    <property type="entry name" value="Thioredoxin-like"/>
    <property type="match status" value="1"/>
</dbReference>
<dbReference type="Gene3D" id="3.40.30.10">
    <property type="entry name" value="Glutaredoxin"/>
    <property type="match status" value="1"/>
</dbReference>
<evidence type="ECO:0000259" key="1">
    <source>
        <dbReference type="Pfam" id="PF00462"/>
    </source>
</evidence>
<comment type="caution">
    <text evidence="2">The sequence shown here is derived from an EMBL/GenBank/DDBJ whole genome shotgun (WGS) entry which is preliminary data.</text>
</comment>
<dbReference type="CDD" id="cd02976">
    <property type="entry name" value="NrdH"/>
    <property type="match status" value="1"/>
</dbReference>
<dbReference type="Pfam" id="PF00462">
    <property type="entry name" value="Glutaredoxin"/>
    <property type="match status" value="1"/>
</dbReference>
<gene>
    <name evidence="2" type="ORF">EV678_0816</name>
</gene>
<keyword evidence="3" id="KW-1185">Reference proteome</keyword>
<evidence type="ECO:0000313" key="3">
    <source>
        <dbReference type="Proteomes" id="UP000292136"/>
    </source>
</evidence>